<reference evidence="2 3" key="1">
    <citation type="submission" date="2020-03" db="EMBL/GenBank/DDBJ databases">
        <authorList>
            <person name="Zhu W."/>
        </authorList>
    </citation>
    <scope>NUCLEOTIDE SEQUENCE [LARGE SCALE GENOMIC DNA]</scope>
    <source>
        <strain evidence="2 3">323-1</strain>
    </source>
</reference>
<protein>
    <submittedName>
        <fullName evidence="2">Putative porin</fullName>
    </submittedName>
</protein>
<dbReference type="Pfam" id="PF16956">
    <property type="entry name" value="Porin_7"/>
    <property type="match status" value="1"/>
</dbReference>
<dbReference type="Proteomes" id="UP000502297">
    <property type="component" value="Chromosome"/>
</dbReference>
<feature type="chain" id="PRO_5026116423" evidence="1">
    <location>
        <begin position="21"/>
        <end position="288"/>
    </location>
</feature>
<proteinExistence type="predicted"/>
<name>A0A6G8RS32_9GAMM</name>
<dbReference type="EMBL" id="CP049801">
    <property type="protein sequence ID" value="QIO04630.1"/>
    <property type="molecule type" value="Genomic_DNA"/>
</dbReference>
<keyword evidence="1" id="KW-0732">Signal</keyword>
<dbReference type="AlphaFoldDB" id="A0A6G8RS32"/>
<accession>A0A6G8RS32</accession>
<keyword evidence="3" id="KW-1185">Reference proteome</keyword>
<dbReference type="KEGG" id="asha:G8E00_00980"/>
<dbReference type="SUPFAM" id="SSF56935">
    <property type="entry name" value="Porins"/>
    <property type="match status" value="1"/>
</dbReference>
<evidence type="ECO:0000313" key="3">
    <source>
        <dbReference type="Proteomes" id="UP000502297"/>
    </source>
</evidence>
<evidence type="ECO:0000256" key="1">
    <source>
        <dbReference type="SAM" id="SignalP"/>
    </source>
</evidence>
<gene>
    <name evidence="2" type="ORF">G8E00_00980</name>
</gene>
<organism evidence="2 3">
    <name type="scientific">Acinetobacter shaoyimingii</name>
    <dbReference type="NCBI Taxonomy" id="2715164"/>
    <lineage>
        <taxon>Bacteria</taxon>
        <taxon>Pseudomonadati</taxon>
        <taxon>Pseudomonadota</taxon>
        <taxon>Gammaproteobacteria</taxon>
        <taxon>Moraxellales</taxon>
        <taxon>Moraxellaceae</taxon>
        <taxon>Acinetobacter</taxon>
    </lineage>
</organism>
<sequence>MLKKIALFSALAAMMGTAYAYKAEVGVSYSKYDTDGYNDGYYFNSGYDNKSFELDATYYLNPVDVKNYPLNEAAFLSRASNFNAQIGRVKNEISWGERGYWTYKDENKVTTFQLGLEYFVPNSKFYVNANIGQAKNEYSYKEYYDGDLDYVSSNKDTSSFYSAEVGYSPINGLLIAAGLAGYTEDYDDTVIDPTLRAKYVTTVGKFDANFEGNARFGEDTYYGFGADLYIDKTLSVGLAYSASDNSYDEDDAFSIRAKKFFTPQISVEARANISGDVDGYGLRAAYRF</sequence>
<evidence type="ECO:0000313" key="2">
    <source>
        <dbReference type="EMBL" id="QIO04630.1"/>
    </source>
</evidence>
<dbReference type="InterPro" id="IPR031593">
    <property type="entry name" value="Porin_7"/>
</dbReference>
<feature type="signal peptide" evidence="1">
    <location>
        <begin position="1"/>
        <end position="20"/>
    </location>
</feature>
<dbReference type="RefSeq" id="WP_166221394.1">
    <property type="nucleotide sequence ID" value="NZ_CP049801.1"/>
</dbReference>